<evidence type="ECO:0008006" key="3">
    <source>
        <dbReference type="Google" id="ProtNLM"/>
    </source>
</evidence>
<dbReference type="Gene3D" id="3.90.550.10">
    <property type="entry name" value="Spore Coat Polysaccharide Biosynthesis Protein SpsA, Chain A"/>
    <property type="match status" value="1"/>
</dbReference>
<dbReference type="InterPro" id="IPR029044">
    <property type="entry name" value="Nucleotide-diphossugar_trans"/>
</dbReference>
<organism evidence="1 2">
    <name type="scientific">Flagellimonas flava</name>
    <dbReference type="NCBI Taxonomy" id="570519"/>
    <lineage>
        <taxon>Bacteria</taxon>
        <taxon>Pseudomonadati</taxon>
        <taxon>Bacteroidota</taxon>
        <taxon>Flavobacteriia</taxon>
        <taxon>Flavobacteriales</taxon>
        <taxon>Flavobacteriaceae</taxon>
        <taxon>Flagellimonas</taxon>
    </lineage>
</organism>
<dbReference type="OrthoDB" id="9798250at2"/>
<reference evidence="2" key="1">
    <citation type="submission" date="2016-11" db="EMBL/GenBank/DDBJ databases">
        <authorList>
            <person name="Varghese N."/>
            <person name="Submissions S."/>
        </authorList>
    </citation>
    <scope>NUCLEOTIDE SEQUENCE [LARGE SCALE GENOMIC DNA]</scope>
    <source>
        <strain evidence="2">DSM 22638</strain>
    </source>
</reference>
<evidence type="ECO:0000313" key="2">
    <source>
        <dbReference type="Proteomes" id="UP000184532"/>
    </source>
</evidence>
<dbReference type="SUPFAM" id="SSF53448">
    <property type="entry name" value="Nucleotide-diphospho-sugar transferases"/>
    <property type="match status" value="1"/>
</dbReference>
<dbReference type="EMBL" id="FQWL01000002">
    <property type="protein sequence ID" value="SHG59330.1"/>
    <property type="molecule type" value="Genomic_DNA"/>
</dbReference>
<evidence type="ECO:0000313" key="1">
    <source>
        <dbReference type="EMBL" id="SHG59330.1"/>
    </source>
</evidence>
<dbReference type="Proteomes" id="UP000184532">
    <property type="component" value="Unassembled WGS sequence"/>
</dbReference>
<dbReference type="RefSeq" id="WP_073178765.1">
    <property type="nucleotide sequence ID" value="NZ_FQWL01000002.1"/>
</dbReference>
<accession>A0A1M5L323</accession>
<dbReference type="InterPro" id="IPR018641">
    <property type="entry name" value="Trfase_1_rSAM/seldom-assoc"/>
</dbReference>
<proteinExistence type="predicted"/>
<dbReference type="PANTHER" id="PTHR36529">
    <property type="entry name" value="SLL1095 PROTEIN"/>
    <property type="match status" value="1"/>
</dbReference>
<dbReference type="AlphaFoldDB" id="A0A1M5L323"/>
<dbReference type="PANTHER" id="PTHR36529:SF1">
    <property type="entry name" value="GLYCOSYLTRANSFERASE"/>
    <property type="match status" value="1"/>
</dbReference>
<name>A0A1M5L323_9FLAO</name>
<protein>
    <recommendedName>
        <fullName evidence="3">DUF2064 domain-containing protein</fullName>
    </recommendedName>
</protein>
<gene>
    <name evidence="1" type="ORF">SAMN04488116_1928</name>
</gene>
<sequence>MEQNQFKDTAVLIFASSAEVDSHAKKIQAGVPLFQALTAQTIQVVQATGLPYFHFTENEQCGNSFGDRFIHAIQQVFDQGYSKIVAVGNDSPHLGAKQLLQAAAETSKENVVLGPSLDGGFYLLGLHADHFDEHGLGQLPWQTSSLLNKTKTYLKSLNIGVTLLQTFKDIDALADLKRLSDAIRSLGKQWLQLFSGLLQKQASYFGAQQVFLQTHTFNIPFNKGSPSRFA</sequence>
<keyword evidence="2" id="KW-1185">Reference proteome</keyword>
<dbReference type="STRING" id="570519.SAMN04488116_1928"/>
<dbReference type="Pfam" id="PF09837">
    <property type="entry name" value="DUF2064"/>
    <property type="match status" value="1"/>
</dbReference>